<reference evidence="12 13" key="1">
    <citation type="submission" date="2019-09" db="EMBL/GenBank/DDBJ databases">
        <authorList>
            <person name="Brejova B."/>
        </authorList>
    </citation>
    <scope>NUCLEOTIDE SEQUENCE [LARGE SCALE GENOMIC DNA]</scope>
</reference>
<dbReference type="InterPro" id="IPR027073">
    <property type="entry name" value="5_3_exoribonuclease"/>
</dbReference>
<accession>A0A5E8BZV3</accession>
<protein>
    <recommendedName>
        <fullName evidence="5">5'-3' exoribonuclease 1</fullName>
        <ecNumber evidence="5">3.1.13.-</ecNumber>
    </recommendedName>
</protein>
<feature type="domain" description="5'-3' exoribonuclease 1 SH3-like" evidence="9">
    <location>
        <begin position="1159"/>
        <end position="1229"/>
    </location>
</feature>
<dbReference type="Pfam" id="PF18129">
    <property type="entry name" value="SH3_12"/>
    <property type="match status" value="1"/>
</dbReference>
<dbReference type="RefSeq" id="XP_031855472.1">
    <property type="nucleotide sequence ID" value="XM_031999581.1"/>
</dbReference>
<dbReference type="InterPro" id="IPR014722">
    <property type="entry name" value="Rib_uL2_dom2"/>
</dbReference>
<evidence type="ECO:0000259" key="8">
    <source>
        <dbReference type="Pfam" id="PF17846"/>
    </source>
</evidence>
<dbReference type="FunFam" id="3.40.50.12390:FF:000002">
    <property type="entry name" value="5'-3' exoribonuclease 1"/>
    <property type="match status" value="1"/>
</dbReference>
<dbReference type="Pfam" id="PF03159">
    <property type="entry name" value="XRN_N"/>
    <property type="match status" value="1"/>
</dbReference>
<evidence type="ECO:0000259" key="11">
    <source>
        <dbReference type="Pfam" id="PF18334"/>
    </source>
</evidence>
<dbReference type="CDD" id="cd18673">
    <property type="entry name" value="PIN_XRN1-2-like"/>
    <property type="match status" value="1"/>
</dbReference>
<evidence type="ECO:0000313" key="13">
    <source>
        <dbReference type="Proteomes" id="UP000398389"/>
    </source>
</evidence>
<dbReference type="Proteomes" id="UP000398389">
    <property type="component" value="Unassembled WGS sequence"/>
</dbReference>
<dbReference type="PIRSF" id="PIRSF006743">
    <property type="entry name" value="Exonuclease_Xnr1"/>
    <property type="match status" value="1"/>
</dbReference>
<dbReference type="GeneID" id="43583681"/>
<keyword evidence="2 5" id="KW-0378">Hydrolase</keyword>
<dbReference type="InterPro" id="IPR047008">
    <property type="entry name" value="XRN1_SH3_sf"/>
</dbReference>
<dbReference type="Gene3D" id="3.30.1370.250">
    <property type="match status" value="1"/>
</dbReference>
<feature type="compositionally biased region" description="Basic residues" evidence="6">
    <location>
        <begin position="1543"/>
        <end position="1561"/>
    </location>
</feature>
<feature type="domain" description="5'-3' exoribonuclease 1 D1" evidence="10">
    <location>
        <begin position="727"/>
        <end position="910"/>
    </location>
</feature>
<dbReference type="GO" id="GO:0000184">
    <property type="term" value="P:nuclear-transcribed mRNA catabolic process, nonsense-mediated decay"/>
    <property type="evidence" value="ECO:0007669"/>
    <property type="project" value="UniProtKB-KW"/>
</dbReference>
<feature type="domain" description="Xrn1 helical" evidence="8">
    <location>
        <begin position="270"/>
        <end position="686"/>
    </location>
</feature>
<keyword evidence="13" id="KW-1185">Reference proteome</keyword>
<dbReference type="PANTHER" id="PTHR12341:SF7">
    <property type="entry name" value="5'-3' EXORIBONUCLEASE 1"/>
    <property type="match status" value="1"/>
</dbReference>
<evidence type="ECO:0000256" key="5">
    <source>
        <dbReference type="PIRNR" id="PIRNR006743"/>
    </source>
</evidence>
<dbReference type="Gene3D" id="1.25.40.1050">
    <property type="match status" value="1"/>
</dbReference>
<dbReference type="GO" id="GO:0005634">
    <property type="term" value="C:nucleus"/>
    <property type="evidence" value="ECO:0007669"/>
    <property type="project" value="TreeGrafter"/>
</dbReference>
<feature type="region of interest" description="Disordered" evidence="6">
    <location>
        <begin position="1262"/>
        <end position="1314"/>
    </location>
</feature>
<dbReference type="GO" id="GO:0004534">
    <property type="term" value="F:5'-3' RNA exonuclease activity"/>
    <property type="evidence" value="ECO:0007669"/>
    <property type="project" value="UniProtKB-ARBA"/>
</dbReference>
<evidence type="ECO:0000313" key="12">
    <source>
        <dbReference type="EMBL" id="VVT56155.1"/>
    </source>
</evidence>
<name>A0A5E8BZV3_9ASCO</name>
<evidence type="ECO:0000256" key="3">
    <source>
        <dbReference type="ARBA" id="ARBA00022839"/>
    </source>
</evidence>
<evidence type="ECO:0000256" key="6">
    <source>
        <dbReference type="SAM" id="MobiDB-lite"/>
    </source>
</evidence>
<dbReference type="GO" id="GO:0003723">
    <property type="term" value="F:RNA binding"/>
    <property type="evidence" value="ECO:0007669"/>
    <property type="project" value="UniProtKB-KW"/>
</dbReference>
<evidence type="ECO:0000256" key="2">
    <source>
        <dbReference type="ARBA" id="ARBA00022801"/>
    </source>
</evidence>
<dbReference type="InterPro" id="IPR040992">
    <property type="entry name" value="XRN1_D1"/>
</dbReference>
<dbReference type="GO" id="GO:0005737">
    <property type="term" value="C:cytoplasm"/>
    <property type="evidence" value="ECO:0007669"/>
    <property type="project" value="UniProtKB-SubCell"/>
</dbReference>
<evidence type="ECO:0000259" key="9">
    <source>
        <dbReference type="Pfam" id="PF18129"/>
    </source>
</evidence>
<dbReference type="InterPro" id="IPR004859">
    <property type="entry name" value="Xrn1_N"/>
</dbReference>
<dbReference type="GO" id="GO:0016075">
    <property type="term" value="P:rRNA catabolic process"/>
    <property type="evidence" value="ECO:0007669"/>
    <property type="project" value="TreeGrafter"/>
</dbReference>
<dbReference type="Pfam" id="PF18334">
    <property type="entry name" value="XRN1_D2_D3"/>
    <property type="match status" value="1"/>
</dbReference>
<dbReference type="OrthoDB" id="372487at2759"/>
<comment type="similarity">
    <text evidence="4 5">Belongs to the 5'-3' exonuclease family.</text>
</comment>
<dbReference type="InterPro" id="IPR041412">
    <property type="entry name" value="Xrn1_helical"/>
</dbReference>
<dbReference type="EC" id="3.1.13.-" evidence="5"/>
<dbReference type="Pfam" id="PF17846">
    <property type="entry name" value="XRN_M"/>
    <property type="match status" value="1"/>
</dbReference>
<comment type="subcellular location">
    <subcellularLocation>
        <location evidence="5">Cytoplasm</location>
    </subcellularLocation>
</comment>
<dbReference type="Pfam" id="PF18332">
    <property type="entry name" value="XRN1_D1"/>
    <property type="match status" value="1"/>
</dbReference>
<dbReference type="InterPro" id="IPR047007">
    <property type="entry name" value="XRN1_D1_sf"/>
</dbReference>
<dbReference type="InterPro" id="IPR016494">
    <property type="entry name" value="5_3_exoribonuclease_1"/>
</dbReference>
<comment type="function">
    <text evidence="5">Multifunctional protein that exhibits several independent functions at different levels of the cellular processes. 5'-3' exonuclease component of the nonsense-mediated mRNA decay (NMD) which is a highly conserved mRNA degradation pathway, an RNA surveillance system whose role is to identify and rid cells of mRNA with premature termination codons and thus prevents accumulation of potentially harmful truncated proteins.</text>
</comment>
<feature type="domain" description="Exoribonuclease Xrn1 D2/D3" evidence="11">
    <location>
        <begin position="914"/>
        <end position="1132"/>
    </location>
</feature>
<dbReference type="Gene3D" id="2.30.30.30">
    <property type="match status" value="1"/>
</dbReference>
<feature type="compositionally biased region" description="Polar residues" evidence="6">
    <location>
        <begin position="1568"/>
        <end position="1585"/>
    </location>
</feature>
<keyword evidence="5" id="KW-0963">Cytoplasm</keyword>
<dbReference type="EMBL" id="CABVLU010000004">
    <property type="protein sequence ID" value="VVT56155.1"/>
    <property type="molecule type" value="Genomic_DNA"/>
</dbReference>
<proteinExistence type="inferred from homology"/>
<dbReference type="Gene3D" id="3.40.50.12390">
    <property type="match status" value="2"/>
</dbReference>
<evidence type="ECO:0000256" key="4">
    <source>
        <dbReference type="ARBA" id="ARBA00038299"/>
    </source>
</evidence>
<dbReference type="Gene3D" id="2.30.30.750">
    <property type="match status" value="1"/>
</dbReference>
<keyword evidence="5" id="KW-0866">Nonsense-mediated mRNA decay</keyword>
<keyword evidence="3 5" id="KW-0269">Exonuclease</keyword>
<sequence length="1585" mass="178412">MGIPKFFRFISERWPLISQLVNNNQIAEFDNLYLDMNSIIHNCTHKNGDATFQLTEEQMFAQIFNYIEHLFTLIKPKKLFYMAIDGVAPRAKMNQQRSRRFRSALDAEHQREKALEKGLEVPKDPFDSNAITPGTEFMAKLSVHLKYFIHKKVSTDSSWQNIEIILSGHEVPGEGEHKIMSHIRIAKSQPDYEPNLRHCLYGLDADLIMLGLLTHDTHFAILREEVLFLPSHNKQKELAEQNFYLLHLSLVREYLELEFDGIEEEMKFTYNFERILDDFILLNFFIGNDFLPELPSLLINDGALPFVIKSYSNYLKEGKDYITKNGIINFNNLADWIEKLSLFEYRLFETGAVDLEWINKDIDSVSMKGKEKAAKSKVLEMTEYQKGLIKDISQFVLQANSTLKPDPESESLPSMTLDEDEYDEIDDDDIAVLREFCSKTYIRVVVDQGRISLVLDVDGIPDNETDRDRSERLLNVNKIIRVYINAKTISAHEEVENREEIYDSKFIEWKNEYYNEKFGYTLQDNPEKIRDVCENYLEGLQWVLLYYFRGIASWGWYFRYYYAPKISDIKLGLTKVLKEGKINFNLGHPLRPFEQLMAVLPEKSKALVPPGLRPLMVEENSPIKEFYPAKFELDKNGKKADWEAVVKIPFVDEKRLLAAIHSREQYLTPEEKHRNTLGNDLDFVFNPQVDTIFPSSLPGIFLDVEHDHTIESVYHEPAVQGGEFRYGLCDGAKLGVNSLAGFPSLKTLPFTFEIDKGKVKIFERPARRESIIITITDQYAESESSAISKRLLGRTVYVGWPYLREAKVVALSDELFSYKLEHGRVSQTPHHSLKEWTGGVASFLDYFQIKGVDIGKSNFILHVMTLKGLEREPSGAYVKKYESDPSLEVRVPLQLVVESVQNDDERFIEKPAQPIEEEYPIGSQAVSLLDVCYGLPVTVIGYKDGALDVEVRVLNQKLSQVGHFLWRNELHYLDYQPGYRFSKQLRMPSSFIGQLTSRYFVFVDGKKVDIGLNLKSENLRQKALGFVKRGAQGWDYSVLTKKLIEEYVGTFSLIFAKLLNNQRRDMPELTELLGLGPSEVNFKVDQMKQWLKDHVFNNPNVRLVSLEDDGMGFMSVQELENRVIQRNSVKYQYTVNTIRSVPREALFAPDSPSFILSKQKFEIGDQVVSILDYGKVPLFSRGTVISIKSYVSHVTLDVIFDSEIDSGNHLNNRLKTRRGLTVESSSILNLSNPQLAVSLEYKGNSRNTKGNFAKNGVSAVSLPSGPKAAQNNSVRNGKAPITKPGVKLSTPKQPKSNERGTQPPKPQNVPKAAKPTFDTTALNNELLGLIKNNAENAKAAKDDHASPIVSSDDVNKDIGNELLEMIKGPKSAKGQSKSREATQNKVRSAIMGQFSGGSQLPPQPNISSHILYPPPPPPPGGIFPPIPAGFVAPGEMHPGFVPMGYPPPPPPGAYPMHPIPMHPDMLPPGPPGSSPFAAPFVPQGMPPAPPSIGNVPQGIPQGPRYGNRGGRGGGRGGRRSMNPLNGDGLEGGDSLPSPPVPRRGGRGGRGRGGRGGRGGHHVPKDEGTPSQTSKEMPTKPETPSE</sequence>
<organism evidence="12 13">
    <name type="scientific">Magnusiomyces paraingens</name>
    <dbReference type="NCBI Taxonomy" id="2606893"/>
    <lineage>
        <taxon>Eukaryota</taxon>
        <taxon>Fungi</taxon>
        <taxon>Dikarya</taxon>
        <taxon>Ascomycota</taxon>
        <taxon>Saccharomycotina</taxon>
        <taxon>Dipodascomycetes</taxon>
        <taxon>Dipodascales</taxon>
        <taxon>Dipodascaceae</taxon>
        <taxon>Magnusiomyces</taxon>
    </lineage>
</organism>
<dbReference type="PANTHER" id="PTHR12341">
    <property type="entry name" value="5'-&gt;3' EXORIBONUCLEASE"/>
    <property type="match status" value="1"/>
</dbReference>
<keyword evidence="1 5" id="KW-0540">Nuclease</keyword>
<keyword evidence="5" id="KW-0694">RNA-binding</keyword>
<feature type="region of interest" description="Disordered" evidence="6">
    <location>
        <begin position="1465"/>
        <end position="1585"/>
    </location>
</feature>
<evidence type="ECO:0000259" key="10">
    <source>
        <dbReference type="Pfam" id="PF18332"/>
    </source>
</evidence>
<dbReference type="InterPro" id="IPR041385">
    <property type="entry name" value="SH3_12"/>
</dbReference>
<gene>
    <name evidence="12" type="ORF">SAPINGB_P004866</name>
</gene>
<dbReference type="Gene3D" id="2.170.260.40">
    <property type="match status" value="1"/>
</dbReference>
<feature type="domain" description="Xrn1 N-terminal" evidence="7">
    <location>
        <begin position="1"/>
        <end position="225"/>
    </location>
</feature>
<evidence type="ECO:0000256" key="1">
    <source>
        <dbReference type="ARBA" id="ARBA00022722"/>
    </source>
</evidence>
<dbReference type="InterPro" id="IPR041106">
    <property type="entry name" value="XRN1_D2_D3"/>
</dbReference>
<evidence type="ECO:0000259" key="7">
    <source>
        <dbReference type="Pfam" id="PF03159"/>
    </source>
</evidence>